<dbReference type="RefSeq" id="XP_007765835.1">
    <property type="nucleotide sequence ID" value="XM_007767645.1"/>
</dbReference>
<dbReference type="OrthoDB" id="8954335at2759"/>
<dbReference type="Pfam" id="PF01926">
    <property type="entry name" value="MMR_HSR1"/>
    <property type="match status" value="1"/>
</dbReference>
<dbReference type="InterPro" id="IPR006073">
    <property type="entry name" value="GTP-bd"/>
</dbReference>
<evidence type="ECO:0000259" key="2">
    <source>
        <dbReference type="Pfam" id="PF01926"/>
    </source>
</evidence>
<dbReference type="AlphaFoldDB" id="A0A5M3MYA4"/>
<dbReference type="SUPFAM" id="SSF52540">
    <property type="entry name" value="P-loop containing nucleoside triphosphate hydrolases"/>
    <property type="match status" value="1"/>
</dbReference>
<evidence type="ECO:0000313" key="4">
    <source>
        <dbReference type="Proteomes" id="UP000053558"/>
    </source>
</evidence>
<dbReference type="InterPro" id="IPR045058">
    <property type="entry name" value="GIMA/IAN/Toc"/>
</dbReference>
<feature type="region of interest" description="Disordered" evidence="1">
    <location>
        <begin position="286"/>
        <end position="381"/>
    </location>
</feature>
<sequence length="404" mass="46766">MYIAVMGSTGSGKTTFINAASGSSLRIGTGLESCTNEVQTSRPFNLDGRSVVLIDTPGFDDTTKSDTDVLRLIATSLVKRYEHGTKLAGIIYLHRISDIRMGGTSSRNFRMFRELCGEKTLKNVVVLTNMWNEVSPEVGAAREHELADKDKFFKPVIDKGARMLRHTDTKESAHAVLRYLVNMQPATLQIQDELVNQHKEIGQTAAGSELSHELKEQADKHERELQALREEMLAALRAKDDEAKEELRAEMLRKQAEIERVQRESMHLVESYRTQKEKLDAQIHEMEEKHRKQEEARARQATEAEKKRREAEEEEKRRQKQKEEQEREIERARLQAEHERALRDMQLKLEKATRQAEEERKAREAKETREAYDRALEEERRKHSLSFDSIPYILVSGFLGWLRR</sequence>
<dbReference type="EMBL" id="JH711575">
    <property type="protein sequence ID" value="EIW84007.1"/>
    <property type="molecule type" value="Genomic_DNA"/>
</dbReference>
<gene>
    <name evidence="3" type="ORF">CONPUDRAFT_119547</name>
</gene>
<protein>
    <recommendedName>
        <fullName evidence="2">G domain-containing protein</fullName>
    </recommendedName>
</protein>
<evidence type="ECO:0000313" key="3">
    <source>
        <dbReference type="EMBL" id="EIW84007.1"/>
    </source>
</evidence>
<organism evidence="3 4">
    <name type="scientific">Coniophora puteana (strain RWD-64-598)</name>
    <name type="common">Brown rot fungus</name>
    <dbReference type="NCBI Taxonomy" id="741705"/>
    <lineage>
        <taxon>Eukaryota</taxon>
        <taxon>Fungi</taxon>
        <taxon>Dikarya</taxon>
        <taxon>Basidiomycota</taxon>
        <taxon>Agaricomycotina</taxon>
        <taxon>Agaricomycetes</taxon>
        <taxon>Agaricomycetidae</taxon>
        <taxon>Boletales</taxon>
        <taxon>Coniophorineae</taxon>
        <taxon>Coniophoraceae</taxon>
        <taxon>Coniophora</taxon>
    </lineage>
</organism>
<proteinExistence type="predicted"/>
<dbReference type="GeneID" id="19199474"/>
<name>A0A5M3MYA4_CONPW</name>
<dbReference type="KEGG" id="cput:CONPUDRAFT_119547"/>
<dbReference type="CDD" id="cd00882">
    <property type="entry name" value="Ras_like_GTPase"/>
    <property type="match status" value="1"/>
</dbReference>
<dbReference type="GO" id="GO:0005525">
    <property type="term" value="F:GTP binding"/>
    <property type="evidence" value="ECO:0007669"/>
    <property type="project" value="InterPro"/>
</dbReference>
<evidence type="ECO:0000256" key="1">
    <source>
        <dbReference type="SAM" id="MobiDB-lite"/>
    </source>
</evidence>
<reference evidence="4" key="1">
    <citation type="journal article" date="2012" name="Science">
        <title>The Paleozoic origin of enzymatic lignin decomposition reconstructed from 31 fungal genomes.</title>
        <authorList>
            <person name="Floudas D."/>
            <person name="Binder M."/>
            <person name="Riley R."/>
            <person name="Barry K."/>
            <person name="Blanchette R.A."/>
            <person name="Henrissat B."/>
            <person name="Martinez A.T."/>
            <person name="Otillar R."/>
            <person name="Spatafora J.W."/>
            <person name="Yadav J.S."/>
            <person name="Aerts A."/>
            <person name="Benoit I."/>
            <person name="Boyd A."/>
            <person name="Carlson A."/>
            <person name="Copeland A."/>
            <person name="Coutinho P.M."/>
            <person name="de Vries R.P."/>
            <person name="Ferreira P."/>
            <person name="Findley K."/>
            <person name="Foster B."/>
            <person name="Gaskell J."/>
            <person name="Glotzer D."/>
            <person name="Gorecki P."/>
            <person name="Heitman J."/>
            <person name="Hesse C."/>
            <person name="Hori C."/>
            <person name="Igarashi K."/>
            <person name="Jurgens J.A."/>
            <person name="Kallen N."/>
            <person name="Kersten P."/>
            <person name="Kohler A."/>
            <person name="Kuees U."/>
            <person name="Kumar T.K.A."/>
            <person name="Kuo A."/>
            <person name="LaButti K."/>
            <person name="Larrondo L.F."/>
            <person name="Lindquist E."/>
            <person name="Ling A."/>
            <person name="Lombard V."/>
            <person name="Lucas S."/>
            <person name="Lundell T."/>
            <person name="Martin R."/>
            <person name="McLaughlin D.J."/>
            <person name="Morgenstern I."/>
            <person name="Morin E."/>
            <person name="Murat C."/>
            <person name="Nagy L.G."/>
            <person name="Nolan M."/>
            <person name="Ohm R.A."/>
            <person name="Patyshakuliyeva A."/>
            <person name="Rokas A."/>
            <person name="Ruiz-Duenas F.J."/>
            <person name="Sabat G."/>
            <person name="Salamov A."/>
            <person name="Samejima M."/>
            <person name="Schmutz J."/>
            <person name="Slot J.C."/>
            <person name="St John F."/>
            <person name="Stenlid J."/>
            <person name="Sun H."/>
            <person name="Sun S."/>
            <person name="Syed K."/>
            <person name="Tsang A."/>
            <person name="Wiebenga A."/>
            <person name="Young D."/>
            <person name="Pisabarro A."/>
            <person name="Eastwood D.C."/>
            <person name="Martin F."/>
            <person name="Cullen D."/>
            <person name="Grigoriev I.V."/>
            <person name="Hibbett D.S."/>
        </authorList>
    </citation>
    <scope>NUCLEOTIDE SEQUENCE [LARGE SCALE GENOMIC DNA]</scope>
    <source>
        <strain evidence="4">RWD-64-598 SS2</strain>
    </source>
</reference>
<dbReference type="Gene3D" id="3.40.50.300">
    <property type="entry name" value="P-loop containing nucleotide triphosphate hydrolases"/>
    <property type="match status" value="1"/>
</dbReference>
<dbReference type="PANTHER" id="PTHR10903">
    <property type="entry name" value="GTPASE, IMAP FAMILY MEMBER-RELATED"/>
    <property type="match status" value="1"/>
</dbReference>
<keyword evidence="4" id="KW-1185">Reference proteome</keyword>
<dbReference type="PANTHER" id="PTHR10903:SF184">
    <property type="entry name" value="GTP-BINDING PROTEIN A"/>
    <property type="match status" value="1"/>
</dbReference>
<dbReference type="InterPro" id="IPR027417">
    <property type="entry name" value="P-loop_NTPase"/>
</dbReference>
<dbReference type="OMA" id="PMLFGDP"/>
<accession>A0A5M3MYA4</accession>
<feature type="domain" description="G" evidence="2">
    <location>
        <begin position="3"/>
        <end position="60"/>
    </location>
</feature>
<comment type="caution">
    <text evidence="3">The sequence shown here is derived from an EMBL/GenBank/DDBJ whole genome shotgun (WGS) entry which is preliminary data.</text>
</comment>
<dbReference type="Proteomes" id="UP000053558">
    <property type="component" value="Unassembled WGS sequence"/>
</dbReference>